<protein>
    <submittedName>
        <fullName evidence="2">Uncharacterized protein</fullName>
    </submittedName>
</protein>
<accession>A0A7W6NZU4</accession>
<dbReference type="RefSeq" id="WP_184000346.1">
    <property type="nucleotide sequence ID" value="NZ_JACIEH010000004.1"/>
</dbReference>
<keyword evidence="1" id="KW-1133">Transmembrane helix</keyword>
<gene>
    <name evidence="2" type="ORF">GGR46_004593</name>
</gene>
<evidence type="ECO:0000313" key="2">
    <source>
        <dbReference type="EMBL" id="MBB4101004.1"/>
    </source>
</evidence>
<dbReference type="Proteomes" id="UP000557392">
    <property type="component" value="Unassembled WGS sequence"/>
</dbReference>
<dbReference type="EMBL" id="JACIEH010000004">
    <property type="protein sequence ID" value="MBB4101004.1"/>
    <property type="molecule type" value="Genomic_DNA"/>
</dbReference>
<evidence type="ECO:0000256" key="1">
    <source>
        <dbReference type="SAM" id="Phobius"/>
    </source>
</evidence>
<name>A0A7W6NZU4_9SPHN</name>
<reference evidence="2 3" key="1">
    <citation type="submission" date="2020-08" db="EMBL/GenBank/DDBJ databases">
        <title>Genomic Encyclopedia of Type Strains, Phase IV (KMG-IV): sequencing the most valuable type-strain genomes for metagenomic binning, comparative biology and taxonomic classification.</title>
        <authorList>
            <person name="Goeker M."/>
        </authorList>
    </citation>
    <scope>NUCLEOTIDE SEQUENCE [LARGE SCALE GENOMIC DNA]</scope>
    <source>
        <strain evidence="2 3">DSM 101806</strain>
    </source>
</reference>
<feature type="transmembrane region" description="Helical" evidence="1">
    <location>
        <begin position="48"/>
        <end position="72"/>
    </location>
</feature>
<proteinExistence type="predicted"/>
<organism evidence="2 3">
    <name type="scientific">Sphingomonas kyeonggiensis</name>
    <dbReference type="NCBI Taxonomy" id="1268553"/>
    <lineage>
        <taxon>Bacteria</taxon>
        <taxon>Pseudomonadati</taxon>
        <taxon>Pseudomonadota</taxon>
        <taxon>Alphaproteobacteria</taxon>
        <taxon>Sphingomonadales</taxon>
        <taxon>Sphingomonadaceae</taxon>
        <taxon>Sphingomonas</taxon>
    </lineage>
</organism>
<evidence type="ECO:0000313" key="3">
    <source>
        <dbReference type="Proteomes" id="UP000557392"/>
    </source>
</evidence>
<keyword evidence="1" id="KW-0472">Membrane</keyword>
<dbReference type="AlphaFoldDB" id="A0A7W6NZU4"/>
<keyword evidence="1" id="KW-0812">Transmembrane</keyword>
<comment type="caution">
    <text evidence="2">The sequence shown here is derived from an EMBL/GenBank/DDBJ whole genome shotgun (WGS) entry which is preliminary data.</text>
</comment>
<sequence length="74" mass="7882">MNLFVIAGLLLTLVSVMALGAGFASGNMFLSQRPWDPAIDTSRRSAPITFRVVAASWVLTATFGIVVIVTAWGK</sequence>
<keyword evidence="3" id="KW-1185">Reference proteome</keyword>